<dbReference type="InterPro" id="IPR005123">
    <property type="entry name" value="Oxoglu/Fe-dep_dioxygenase_dom"/>
</dbReference>
<evidence type="ECO:0000256" key="5">
    <source>
        <dbReference type="ARBA" id="ARBA00076740"/>
    </source>
</evidence>
<name>A0ABD2XWZ9_9GENT</name>
<evidence type="ECO:0000256" key="2">
    <source>
        <dbReference type="ARBA" id="ARBA00023004"/>
    </source>
</evidence>
<dbReference type="EMBL" id="JBJUIK010000016">
    <property type="protein sequence ID" value="KAL3499919.1"/>
    <property type="molecule type" value="Genomic_DNA"/>
</dbReference>
<dbReference type="Pfam" id="PF14226">
    <property type="entry name" value="DIOX_N"/>
    <property type="match status" value="1"/>
</dbReference>
<keyword evidence="6" id="KW-0560">Oxidoreductase</keyword>
<dbReference type="FunFam" id="2.60.120.330:FF:000017">
    <property type="entry name" value="2-oxoglutarate-dependent dioxygenase DAO"/>
    <property type="match status" value="1"/>
</dbReference>
<dbReference type="PANTHER" id="PTHR47990">
    <property type="entry name" value="2-OXOGLUTARATE (2OG) AND FE(II)-DEPENDENT OXYGENASE SUPERFAMILY PROTEIN-RELATED"/>
    <property type="match status" value="1"/>
</dbReference>
<dbReference type="GO" id="GO:0046872">
    <property type="term" value="F:metal ion binding"/>
    <property type="evidence" value="ECO:0007669"/>
    <property type="project" value="UniProtKB-KW"/>
</dbReference>
<protein>
    <recommendedName>
        <fullName evidence="4">2-oxoglutarate-dependent dioxygenase DAO</fullName>
    </recommendedName>
    <alternativeName>
        <fullName evidence="5">Protein DIOXYGENASE FOR AUXIN OXIDATION</fullName>
    </alternativeName>
</protein>
<evidence type="ECO:0000256" key="6">
    <source>
        <dbReference type="RuleBase" id="RU003682"/>
    </source>
</evidence>
<dbReference type="PROSITE" id="PS51471">
    <property type="entry name" value="FE2OG_OXY"/>
    <property type="match status" value="1"/>
</dbReference>
<evidence type="ECO:0000259" key="7">
    <source>
        <dbReference type="PROSITE" id="PS51471"/>
    </source>
</evidence>
<sequence length="318" mass="35578">MASEIIKLPLINFSVPNLKPGTPKWNSIKIQVRQAMEEFGCFEASFDKIPVEIRKAIFDASTQLFDLPEETKLRCSSEKTSIGYLGRNHSALSPLYESMGIADADFSEQVHSFTQILWPQGNPNFSNAVVSYTQQLSELDQVIRRMLAESLGLAKHFDEHQGNTSYVVFLTKYKAPENDEPHPGLKSHKDQNSLTILSQNHVDGLQVLTKDGQWFDIKPAPDSLVVILGEAFAAWTNGRLQPPTHRVVVSGTEARHTIGLFAGPRRGYLVTAPEELVDEEHPMAFKPYDHAEYDEYLHVHLANDDLDLKTFCGTGISA</sequence>
<dbReference type="Pfam" id="PF03171">
    <property type="entry name" value="2OG-FeII_Oxy"/>
    <property type="match status" value="1"/>
</dbReference>
<dbReference type="Proteomes" id="UP001630127">
    <property type="component" value="Unassembled WGS sequence"/>
</dbReference>
<dbReference type="GO" id="GO:0016706">
    <property type="term" value="F:2-oxoglutarate-dependent dioxygenase activity"/>
    <property type="evidence" value="ECO:0007669"/>
    <property type="project" value="UniProtKB-ARBA"/>
</dbReference>
<keyword evidence="2 6" id="KW-0408">Iron</keyword>
<dbReference type="GO" id="GO:0002238">
    <property type="term" value="P:response to molecule of fungal origin"/>
    <property type="evidence" value="ECO:0007669"/>
    <property type="project" value="UniProtKB-ARBA"/>
</dbReference>
<accession>A0ABD2XWZ9</accession>
<dbReference type="GO" id="GO:0009805">
    <property type="term" value="P:coumarin biosynthetic process"/>
    <property type="evidence" value="ECO:0007669"/>
    <property type="project" value="UniProtKB-ARBA"/>
</dbReference>
<feature type="domain" description="Fe2OG dioxygenase" evidence="7">
    <location>
        <begin position="122"/>
        <end position="264"/>
    </location>
</feature>
<evidence type="ECO:0000313" key="8">
    <source>
        <dbReference type="EMBL" id="KAL3499919.1"/>
    </source>
</evidence>
<dbReference type="AlphaFoldDB" id="A0ABD2XWZ9"/>
<evidence type="ECO:0000256" key="1">
    <source>
        <dbReference type="ARBA" id="ARBA00022723"/>
    </source>
</evidence>
<dbReference type="InterPro" id="IPR026992">
    <property type="entry name" value="DIOX_N"/>
</dbReference>
<dbReference type="InterPro" id="IPR027443">
    <property type="entry name" value="IPNS-like_sf"/>
</dbReference>
<dbReference type="Gene3D" id="2.60.120.330">
    <property type="entry name" value="B-lactam Antibiotic, Isopenicillin N Synthase, Chain"/>
    <property type="match status" value="1"/>
</dbReference>
<gene>
    <name evidence="8" type="ORF">ACH5RR_039012</name>
</gene>
<comment type="caution">
    <text evidence="8">The sequence shown here is derived from an EMBL/GenBank/DDBJ whole genome shotgun (WGS) entry which is preliminary data.</text>
</comment>
<keyword evidence="9" id="KW-1185">Reference proteome</keyword>
<comment type="function">
    <text evidence="3">2-oxoglutarate-dependent dioxygenase essential for auxin catabolism and maintenance of auxin homeostasis in reproductive organs. Catalyzes the irreversible oxidation of indole-3-acetic acid (IAA) to the biologically inactive 2-oxoindole-3-acetic acid (OxIAA).</text>
</comment>
<evidence type="ECO:0000256" key="3">
    <source>
        <dbReference type="ARBA" id="ARBA00054658"/>
    </source>
</evidence>
<dbReference type="InterPro" id="IPR050231">
    <property type="entry name" value="Iron_ascorbate_oxido_reductase"/>
</dbReference>
<organism evidence="8 9">
    <name type="scientific">Cinchona calisaya</name>
    <dbReference type="NCBI Taxonomy" id="153742"/>
    <lineage>
        <taxon>Eukaryota</taxon>
        <taxon>Viridiplantae</taxon>
        <taxon>Streptophyta</taxon>
        <taxon>Embryophyta</taxon>
        <taxon>Tracheophyta</taxon>
        <taxon>Spermatophyta</taxon>
        <taxon>Magnoliopsida</taxon>
        <taxon>eudicotyledons</taxon>
        <taxon>Gunneridae</taxon>
        <taxon>Pentapetalae</taxon>
        <taxon>asterids</taxon>
        <taxon>lamiids</taxon>
        <taxon>Gentianales</taxon>
        <taxon>Rubiaceae</taxon>
        <taxon>Cinchonoideae</taxon>
        <taxon>Cinchoneae</taxon>
        <taxon>Cinchona</taxon>
    </lineage>
</organism>
<comment type="similarity">
    <text evidence="6">Belongs to the iron/ascorbate-dependent oxidoreductase family.</text>
</comment>
<evidence type="ECO:0000256" key="4">
    <source>
        <dbReference type="ARBA" id="ARBA00074102"/>
    </source>
</evidence>
<dbReference type="SUPFAM" id="SSF51197">
    <property type="entry name" value="Clavaminate synthase-like"/>
    <property type="match status" value="1"/>
</dbReference>
<proteinExistence type="inferred from homology"/>
<evidence type="ECO:0000313" key="9">
    <source>
        <dbReference type="Proteomes" id="UP001630127"/>
    </source>
</evidence>
<reference evidence="8 9" key="1">
    <citation type="submission" date="2024-11" db="EMBL/GenBank/DDBJ databases">
        <title>A near-complete genome assembly of Cinchona calisaya.</title>
        <authorList>
            <person name="Lian D.C."/>
            <person name="Zhao X.W."/>
            <person name="Wei L."/>
        </authorList>
    </citation>
    <scope>NUCLEOTIDE SEQUENCE [LARGE SCALE GENOMIC DNA]</scope>
    <source>
        <tissue evidence="8">Nenye</tissue>
    </source>
</reference>
<dbReference type="InterPro" id="IPR044861">
    <property type="entry name" value="IPNS-like_FE2OG_OXY"/>
</dbReference>
<keyword evidence="1 6" id="KW-0479">Metal-binding</keyword>